<accession>A0A2Z4IHE3</accession>
<evidence type="ECO:0000313" key="1">
    <source>
        <dbReference type="EMBL" id="AWW30394.1"/>
    </source>
</evidence>
<dbReference type="OrthoDB" id="1489647at2"/>
<dbReference type="KEGG" id="est:DN752_09820"/>
<gene>
    <name evidence="1" type="ORF">DN752_09820</name>
</gene>
<dbReference type="EMBL" id="CP030041">
    <property type="protein sequence ID" value="AWW30394.1"/>
    <property type="molecule type" value="Genomic_DNA"/>
</dbReference>
<proteinExistence type="predicted"/>
<evidence type="ECO:0000313" key="2">
    <source>
        <dbReference type="Proteomes" id="UP000248688"/>
    </source>
</evidence>
<reference evidence="1 2" key="1">
    <citation type="submission" date="2018-06" db="EMBL/GenBank/DDBJ databases">
        <title>Echinicola strongylocentroti sp. nov., isolated from a sea urchin Strongylocentrotus intermedius.</title>
        <authorList>
            <person name="Bae S.S."/>
        </authorList>
    </citation>
    <scope>NUCLEOTIDE SEQUENCE [LARGE SCALE GENOMIC DNA]</scope>
    <source>
        <strain evidence="1 2">MEBiC08714</strain>
    </source>
</reference>
<dbReference type="RefSeq" id="WP_112783775.1">
    <property type="nucleotide sequence ID" value="NZ_CP030041.1"/>
</dbReference>
<name>A0A2Z4IHE3_9BACT</name>
<protein>
    <submittedName>
        <fullName evidence="1">Uncharacterized protein</fullName>
    </submittedName>
</protein>
<dbReference type="AlphaFoldDB" id="A0A2Z4IHE3"/>
<sequence length="482" mass="55844">MIQLGEQLENPYSVTNMQKAYQSLRAANPNSKLEDVTIDASHIYIRFRPQDETELDILNSDSTLVLYSYPLDHEIPEGGDHYHDPEVPEGQPTYQYCAIPKDKPLPKGVAFEVLEELFIPEELDDVPNERMLPDVYLDALVDEALRLTGNLEVEDKFGNPEVQRKKWHPAGRIAIFDGDLGGYVGVHGVEVRARRWFTTHKGYTASNGYFSCDGTFKRDANYSFKWDRYDFEIRNGDNGPGSDLAEVNGPKITGGWNLNISSTSNHWLYALIFQASHDYYYGNRLGLKSPPTNSFWKPKVKISAYNYRNDEANGRHCKDCRFLGIGSRIKIWENTNESSGIYATTLHELAHASHWELRKNDWLATEDKVQESWARGVQRELARLRYKNYEPIYSRLQYTGLVPDLIDGEKWSVSYCYWTSKTSWNESYKEYRDQVTGYSIKEIEDVMENTSTWGVWKKNLKNNYTNETEIYLDSSFDYWVSK</sequence>
<keyword evidence="2" id="KW-1185">Reference proteome</keyword>
<organism evidence="1 2">
    <name type="scientific">Echinicola strongylocentroti</name>
    <dbReference type="NCBI Taxonomy" id="1795355"/>
    <lineage>
        <taxon>Bacteria</taxon>
        <taxon>Pseudomonadati</taxon>
        <taxon>Bacteroidota</taxon>
        <taxon>Cytophagia</taxon>
        <taxon>Cytophagales</taxon>
        <taxon>Cyclobacteriaceae</taxon>
        <taxon>Echinicola</taxon>
    </lineage>
</organism>
<dbReference type="Proteomes" id="UP000248688">
    <property type="component" value="Chromosome"/>
</dbReference>